<name>A0ABR4HCA6_9EURO</name>
<evidence type="ECO:0000256" key="1">
    <source>
        <dbReference type="ARBA" id="ARBA00022737"/>
    </source>
</evidence>
<dbReference type="InterPro" id="IPR002110">
    <property type="entry name" value="Ankyrin_rpt"/>
</dbReference>
<feature type="repeat" description="ANK" evidence="3">
    <location>
        <begin position="114"/>
        <end position="146"/>
    </location>
</feature>
<evidence type="ECO:0000313" key="4">
    <source>
        <dbReference type="EMBL" id="KAL2813096.1"/>
    </source>
</evidence>
<organism evidence="4 5">
    <name type="scientific">Aspergillus granulosus</name>
    <dbReference type="NCBI Taxonomy" id="176169"/>
    <lineage>
        <taxon>Eukaryota</taxon>
        <taxon>Fungi</taxon>
        <taxon>Dikarya</taxon>
        <taxon>Ascomycota</taxon>
        <taxon>Pezizomycotina</taxon>
        <taxon>Eurotiomycetes</taxon>
        <taxon>Eurotiomycetidae</taxon>
        <taxon>Eurotiales</taxon>
        <taxon>Aspergillaceae</taxon>
        <taxon>Aspergillus</taxon>
        <taxon>Aspergillus subgen. Nidulantes</taxon>
    </lineage>
</organism>
<keyword evidence="5" id="KW-1185">Reference proteome</keyword>
<feature type="repeat" description="ANK" evidence="3">
    <location>
        <begin position="72"/>
        <end position="104"/>
    </location>
</feature>
<feature type="repeat" description="ANK" evidence="3">
    <location>
        <begin position="39"/>
        <end position="71"/>
    </location>
</feature>
<feature type="repeat" description="ANK" evidence="3">
    <location>
        <begin position="5"/>
        <end position="37"/>
    </location>
</feature>
<accession>A0ABR4HCA6</accession>
<sequence>MIDNSGMTALHHASTEGHSELIKALLDAGANIRARTRHKTYTPLLTAAQFGRSTAVQVLLAHGADVNDLNAEKWSALVEAANHNYVEIARIVLTHGANVDVPSENFEPDRTRVTAVTPLMRAAGNGHLLLLGILLDYGADVALKDSRGYTALAFAVKEMQENTARALLERGADIKGLSALGERSNWLSRKLEEEFSV</sequence>
<feature type="repeat" description="ANK" evidence="3">
    <location>
        <begin position="147"/>
        <end position="179"/>
    </location>
</feature>
<evidence type="ECO:0000313" key="5">
    <source>
        <dbReference type="Proteomes" id="UP001610334"/>
    </source>
</evidence>
<comment type="caution">
    <text evidence="4">The sequence shown here is derived from an EMBL/GenBank/DDBJ whole genome shotgun (WGS) entry which is preliminary data.</text>
</comment>
<dbReference type="Pfam" id="PF00023">
    <property type="entry name" value="Ank"/>
    <property type="match status" value="1"/>
</dbReference>
<dbReference type="PANTHER" id="PTHR24171">
    <property type="entry name" value="ANKYRIN REPEAT DOMAIN-CONTAINING PROTEIN 39-RELATED"/>
    <property type="match status" value="1"/>
</dbReference>
<dbReference type="PRINTS" id="PR01415">
    <property type="entry name" value="ANKYRIN"/>
</dbReference>
<keyword evidence="2 3" id="KW-0040">ANK repeat</keyword>
<evidence type="ECO:0000256" key="3">
    <source>
        <dbReference type="PROSITE-ProRule" id="PRU00023"/>
    </source>
</evidence>
<proteinExistence type="predicted"/>
<dbReference type="EMBL" id="JBFXLT010000042">
    <property type="protein sequence ID" value="KAL2813096.1"/>
    <property type="molecule type" value="Genomic_DNA"/>
</dbReference>
<reference evidence="4 5" key="1">
    <citation type="submission" date="2024-07" db="EMBL/GenBank/DDBJ databases">
        <title>Section-level genome sequencing and comparative genomics of Aspergillus sections Usti and Cavernicolus.</title>
        <authorList>
            <consortium name="Lawrence Berkeley National Laboratory"/>
            <person name="Nybo J.L."/>
            <person name="Vesth T.C."/>
            <person name="Theobald S."/>
            <person name="Frisvad J.C."/>
            <person name="Larsen T.O."/>
            <person name="Kjaerboelling I."/>
            <person name="Rothschild-Mancinelli K."/>
            <person name="Lyhne E.K."/>
            <person name="Kogle M.E."/>
            <person name="Barry K."/>
            <person name="Clum A."/>
            <person name="Na H."/>
            <person name="Ledsgaard L."/>
            <person name="Lin J."/>
            <person name="Lipzen A."/>
            <person name="Kuo A."/>
            <person name="Riley R."/>
            <person name="Mondo S."/>
            <person name="Labutti K."/>
            <person name="Haridas S."/>
            <person name="Pangalinan J."/>
            <person name="Salamov A.A."/>
            <person name="Simmons B.A."/>
            <person name="Magnuson J.K."/>
            <person name="Chen J."/>
            <person name="Drula E."/>
            <person name="Henrissat B."/>
            <person name="Wiebenga A."/>
            <person name="Lubbers R.J."/>
            <person name="Gomes A.C."/>
            <person name="Makela M.R."/>
            <person name="Stajich J."/>
            <person name="Grigoriev I.V."/>
            <person name="Mortensen U.H."/>
            <person name="De Vries R.P."/>
            <person name="Baker S.E."/>
            <person name="Andersen M.R."/>
        </authorList>
    </citation>
    <scope>NUCLEOTIDE SEQUENCE [LARGE SCALE GENOMIC DNA]</scope>
    <source>
        <strain evidence="4 5">CBS 588.65</strain>
    </source>
</reference>
<dbReference type="Pfam" id="PF12796">
    <property type="entry name" value="Ank_2"/>
    <property type="match status" value="2"/>
</dbReference>
<dbReference type="SUPFAM" id="SSF48403">
    <property type="entry name" value="Ankyrin repeat"/>
    <property type="match status" value="1"/>
</dbReference>
<dbReference type="PROSITE" id="PS50088">
    <property type="entry name" value="ANK_REPEAT"/>
    <property type="match status" value="5"/>
</dbReference>
<dbReference type="SMART" id="SM00248">
    <property type="entry name" value="ANK"/>
    <property type="match status" value="5"/>
</dbReference>
<evidence type="ECO:0000256" key="2">
    <source>
        <dbReference type="ARBA" id="ARBA00023043"/>
    </source>
</evidence>
<gene>
    <name evidence="4" type="ORF">BJX63DRAFT_394914</name>
</gene>
<dbReference type="InterPro" id="IPR036770">
    <property type="entry name" value="Ankyrin_rpt-contain_sf"/>
</dbReference>
<dbReference type="PANTHER" id="PTHR24171:SF11">
    <property type="entry name" value="26S PROTEASOME NON-ATPASE REGULATORY SUBUNIT 10"/>
    <property type="match status" value="1"/>
</dbReference>
<protein>
    <submittedName>
        <fullName evidence="4">Ankyrin repeat-containing domain protein</fullName>
    </submittedName>
</protein>
<dbReference type="Gene3D" id="1.25.40.20">
    <property type="entry name" value="Ankyrin repeat-containing domain"/>
    <property type="match status" value="2"/>
</dbReference>
<keyword evidence="1" id="KW-0677">Repeat</keyword>
<dbReference type="Proteomes" id="UP001610334">
    <property type="component" value="Unassembled WGS sequence"/>
</dbReference>
<dbReference type="PROSITE" id="PS50297">
    <property type="entry name" value="ANK_REP_REGION"/>
    <property type="match status" value="4"/>
</dbReference>